<dbReference type="Proteomes" id="UP000194420">
    <property type="component" value="Unassembled WGS sequence"/>
</dbReference>
<dbReference type="SUPFAM" id="SSF54593">
    <property type="entry name" value="Glyoxalase/Bleomycin resistance protein/Dihydroxybiphenyl dioxygenase"/>
    <property type="match status" value="1"/>
</dbReference>
<dbReference type="GO" id="GO:0051213">
    <property type="term" value="F:dioxygenase activity"/>
    <property type="evidence" value="ECO:0007669"/>
    <property type="project" value="UniProtKB-KW"/>
</dbReference>
<dbReference type="InterPro" id="IPR029068">
    <property type="entry name" value="Glyas_Bleomycin-R_OHBP_Dase"/>
</dbReference>
<dbReference type="PROSITE" id="PS51819">
    <property type="entry name" value="VOC"/>
    <property type="match status" value="1"/>
</dbReference>
<dbReference type="InterPro" id="IPR037523">
    <property type="entry name" value="VOC_core"/>
</dbReference>
<evidence type="ECO:0000313" key="3">
    <source>
        <dbReference type="Proteomes" id="UP000194420"/>
    </source>
</evidence>
<dbReference type="EMBL" id="FXWG01000002">
    <property type="protein sequence ID" value="SMQ69166.1"/>
    <property type="molecule type" value="Genomic_DNA"/>
</dbReference>
<dbReference type="AlphaFoldDB" id="A0A1Y6F3U2"/>
<dbReference type="RefSeq" id="WP_086437318.1">
    <property type="nucleotide sequence ID" value="NZ_FXWG01000002.1"/>
</dbReference>
<dbReference type="Gene3D" id="3.10.180.10">
    <property type="entry name" value="2,3-Dihydroxybiphenyl 1,2-Dioxygenase, domain 1"/>
    <property type="match status" value="1"/>
</dbReference>
<name>A0A1Y6F3U2_9SPHN</name>
<reference evidence="3" key="1">
    <citation type="submission" date="2017-04" db="EMBL/GenBank/DDBJ databases">
        <authorList>
            <person name="Varghese N."/>
            <person name="Submissions S."/>
        </authorList>
    </citation>
    <scope>NUCLEOTIDE SEQUENCE [LARGE SCALE GENOMIC DNA]</scope>
</reference>
<keyword evidence="2" id="KW-0223">Dioxygenase</keyword>
<protein>
    <submittedName>
        <fullName evidence="2">Glyoxalase/Bleomycin resistance protein/Dioxygenase superfamily protein</fullName>
    </submittedName>
</protein>
<organism evidence="2 3">
    <name type="scientific">Altererythrobacter xiamenensis</name>
    <dbReference type="NCBI Taxonomy" id="1316679"/>
    <lineage>
        <taxon>Bacteria</taxon>
        <taxon>Pseudomonadati</taxon>
        <taxon>Pseudomonadota</taxon>
        <taxon>Alphaproteobacteria</taxon>
        <taxon>Sphingomonadales</taxon>
        <taxon>Erythrobacteraceae</taxon>
        <taxon>Altererythrobacter</taxon>
    </lineage>
</organism>
<sequence>MQIAGYPIRQIAYYTPDIDQAALAHSAAFGSGPFFTLRHIPLTRSVHRGVSHTFDHSSAYGQWGDVMVEFLTQHNGGPSACRDMYPAAGAGGLHHMSVFVEEMDGAIARFEEKGMPLAQRSTTEFGTDFAFLDATDTLGHMVEIYEGGESLRGFYAMVREAAEGWDGSDPIRELG</sequence>
<accession>A0A1Y6F3U2</accession>
<evidence type="ECO:0000259" key="1">
    <source>
        <dbReference type="PROSITE" id="PS51819"/>
    </source>
</evidence>
<evidence type="ECO:0000313" key="2">
    <source>
        <dbReference type="EMBL" id="SMQ69166.1"/>
    </source>
</evidence>
<keyword evidence="3" id="KW-1185">Reference proteome</keyword>
<dbReference type="Pfam" id="PF13669">
    <property type="entry name" value="Glyoxalase_4"/>
    <property type="match status" value="1"/>
</dbReference>
<proteinExistence type="predicted"/>
<keyword evidence="2" id="KW-0560">Oxidoreductase</keyword>
<dbReference type="OrthoDB" id="9792173at2"/>
<gene>
    <name evidence="2" type="ORF">SAMN06297468_1396</name>
</gene>
<feature type="domain" description="VOC" evidence="1">
    <location>
        <begin position="7"/>
        <end position="147"/>
    </location>
</feature>